<proteinExistence type="predicted"/>
<dbReference type="EMBL" id="JALJOV010002133">
    <property type="protein sequence ID" value="KAK9834105.1"/>
    <property type="molecule type" value="Genomic_DNA"/>
</dbReference>
<dbReference type="PANTHER" id="PTHR47032:SF1">
    <property type="entry name" value="UDP-D-XYLOSE:L-FUCOSE ALPHA-1,3-D-XYLOSYLTRANSFERASE-RELATED"/>
    <property type="match status" value="1"/>
</dbReference>
<evidence type="ECO:0000313" key="4">
    <source>
        <dbReference type="Proteomes" id="UP001485043"/>
    </source>
</evidence>
<dbReference type="PANTHER" id="PTHR47032">
    <property type="entry name" value="UDP-D-XYLOSE:L-FUCOSE ALPHA-1,3-D-XYLOSYLTRANSFERASE-RELATED"/>
    <property type="match status" value="1"/>
</dbReference>
<dbReference type="AlphaFoldDB" id="A0AAW1RJ94"/>
<accession>A0AAW1RJ94</accession>
<feature type="signal peptide" evidence="1">
    <location>
        <begin position="1"/>
        <end position="25"/>
    </location>
</feature>
<keyword evidence="1" id="KW-0732">Signal</keyword>
<dbReference type="Pfam" id="PF03407">
    <property type="entry name" value="Nucleotid_trans"/>
    <property type="match status" value="1"/>
</dbReference>
<reference evidence="3 4" key="1">
    <citation type="journal article" date="2024" name="Nat. Commun.">
        <title>Phylogenomics reveals the evolutionary origins of lichenization in chlorophyte algae.</title>
        <authorList>
            <person name="Puginier C."/>
            <person name="Libourel C."/>
            <person name="Otte J."/>
            <person name="Skaloud P."/>
            <person name="Haon M."/>
            <person name="Grisel S."/>
            <person name="Petersen M."/>
            <person name="Berrin J.G."/>
            <person name="Delaux P.M."/>
            <person name="Dal Grande F."/>
            <person name="Keller J."/>
        </authorList>
    </citation>
    <scope>NUCLEOTIDE SEQUENCE [LARGE SCALE GENOMIC DNA]</scope>
    <source>
        <strain evidence="3 4">SAG 2523</strain>
    </source>
</reference>
<dbReference type="InterPro" id="IPR052636">
    <property type="entry name" value="UDP-D-xylose:L-fucose_XylT"/>
</dbReference>
<evidence type="ECO:0000256" key="1">
    <source>
        <dbReference type="SAM" id="SignalP"/>
    </source>
</evidence>
<feature type="chain" id="PRO_5043822427" description="Nucleotide-diphospho-sugar transferase domain-containing protein" evidence="1">
    <location>
        <begin position="26"/>
        <end position="285"/>
    </location>
</feature>
<evidence type="ECO:0000259" key="2">
    <source>
        <dbReference type="Pfam" id="PF03407"/>
    </source>
</evidence>
<keyword evidence="4" id="KW-1185">Reference proteome</keyword>
<organism evidence="3 4">
    <name type="scientific">Apatococcus fuscideae</name>
    <dbReference type="NCBI Taxonomy" id="2026836"/>
    <lineage>
        <taxon>Eukaryota</taxon>
        <taxon>Viridiplantae</taxon>
        <taxon>Chlorophyta</taxon>
        <taxon>core chlorophytes</taxon>
        <taxon>Trebouxiophyceae</taxon>
        <taxon>Chlorellales</taxon>
        <taxon>Chlorellaceae</taxon>
        <taxon>Apatococcus</taxon>
    </lineage>
</organism>
<dbReference type="GO" id="GO:0005794">
    <property type="term" value="C:Golgi apparatus"/>
    <property type="evidence" value="ECO:0007669"/>
    <property type="project" value="TreeGrafter"/>
</dbReference>
<comment type="caution">
    <text evidence="3">The sequence shown here is derived from an EMBL/GenBank/DDBJ whole genome shotgun (WGS) entry which is preliminary data.</text>
</comment>
<evidence type="ECO:0000313" key="3">
    <source>
        <dbReference type="EMBL" id="KAK9834105.1"/>
    </source>
</evidence>
<gene>
    <name evidence="3" type="ORF">WJX84_006147</name>
</gene>
<dbReference type="Proteomes" id="UP001485043">
    <property type="component" value="Unassembled WGS sequence"/>
</dbReference>
<protein>
    <recommendedName>
        <fullName evidence="2">Nucleotide-diphospho-sugar transferase domain-containing protein</fullName>
    </recommendedName>
</protein>
<feature type="domain" description="Nucleotide-diphospho-sugar transferase" evidence="2">
    <location>
        <begin position="79"/>
        <end position="236"/>
    </location>
</feature>
<name>A0AAW1RJ94_9CHLO</name>
<dbReference type="InterPro" id="IPR005069">
    <property type="entry name" value="Nucl-diP-sugar_transferase"/>
</dbReference>
<sequence length="285" mass="31715">MIGHSSASRQRALLFLLVSIWPADCVLQGKGWSKHLSKRYPTKAAGVPVLLTVVDKHFASTVLPVFITSVLALPGHLEERLTVVATSKEANAFCQSVHADCFLDDRTFSHEHVNFTGSKAYHEGLKQPLLKKSVKRTRVTLQKTWGKVHFAELTVALGYDVLVLDCDLVLLRPFLTDLQSHAADVLYSQDVPGAPNVGCILYSANARTLRLLQIWQEQRVDPETVDQYVFREAVKLAQAEMPDITISSIKNAPDHLTIKKAMLDKPQIIDRHPTTCLPQCGNVVF</sequence>
<dbReference type="GO" id="GO:0016757">
    <property type="term" value="F:glycosyltransferase activity"/>
    <property type="evidence" value="ECO:0007669"/>
    <property type="project" value="TreeGrafter"/>
</dbReference>